<evidence type="ECO:0000313" key="7">
    <source>
        <dbReference type="Proteomes" id="UP001629230"/>
    </source>
</evidence>
<proteinExistence type="predicted"/>
<evidence type="ECO:0000259" key="5">
    <source>
        <dbReference type="Pfam" id="PF25023"/>
    </source>
</evidence>
<evidence type="ECO:0000256" key="2">
    <source>
        <dbReference type="SAM" id="MobiDB-lite"/>
    </source>
</evidence>
<sequence length="805" mass="86438">MAKRKKRRRKMKPWKFTSSVSGGIVRLIVATGLLMSVAHANAATEDECFSLYRKSLGVPGTPMCTLQVPGTMPATNGPEDPHNAMYYYNCGTASYVSDYCGGAGGGTPDDSCPVADPVFPANGIVTLSETDFASGDTLPFVFSRSYVSKPFDKAQTAMGGFWISNWQRRLDLSAVNASTPKITAFRGNGQPLIFRSIGGAWAVPGTSGLSLSKAGDGYFYLKDERLGTTETYADSTGLFHSETNRTGMYREVGYVGQRLDSIAQWPVDRIGQPASRLTLSLTYDSNGRILSVVPPSGNATHYAYDANGNLASATAPIGNVRQYLYEDARFPNALTGIKDESGSRIATWAYDSSGRAISVTHPDTTHNVSLSYGSGTTTLSDMSGSSTYSFNTGDTSRPGSIATPGGTVSRTWDTSGNLKQRVTPDGNTQYTWDGANRPTKAIATVAGNKTVSTIEYSDSNSLRPYLVSTPGKIRAFVYDTVGNVTGYAERETTDLTGEQGMQAIGTGNQMTVGARYDQAARLLSATVVKNGTKTEDWTYTYDARGNIATTQDAVSGWTMRTLGRDAENRATQIAGNSGQAGIAYDERGRVKSFQYNEPASSVNGGLARVLAVDYQYAANGTVSSHSAKVSTNGAWWQPISDAELGVWLTNWEVGNDPVAPSASLTGLQSDTQAFVPDICVECYMRWKATLTGKLFGRELSAALPTWGETTELMLSDQAQVPYPVLVPDLTSSAKRSTLYSALFGSGGGGGGMVKCGGREDHESQCHDKYEADLDFCILVAKPRGIRAYALCKQNSFDRYQQCRGY</sequence>
<keyword evidence="1" id="KW-0677">Repeat</keyword>
<gene>
    <name evidence="6" type="ORF">PQR57_14535</name>
</gene>
<evidence type="ECO:0000259" key="4">
    <source>
        <dbReference type="Pfam" id="PF20148"/>
    </source>
</evidence>
<dbReference type="EMBL" id="JAQQEZ010000008">
    <property type="protein sequence ID" value="MFM0002233.1"/>
    <property type="molecule type" value="Genomic_DNA"/>
</dbReference>
<evidence type="ECO:0000313" key="6">
    <source>
        <dbReference type="EMBL" id="MFM0002233.1"/>
    </source>
</evidence>
<dbReference type="Pfam" id="PF20148">
    <property type="entry name" value="DUF6531"/>
    <property type="match status" value="1"/>
</dbReference>
<dbReference type="InterPro" id="IPR011045">
    <property type="entry name" value="N2O_reductase_N"/>
</dbReference>
<evidence type="ECO:0000256" key="1">
    <source>
        <dbReference type="ARBA" id="ARBA00022737"/>
    </source>
</evidence>
<comment type="caution">
    <text evidence="6">The sequence shown here is derived from an EMBL/GenBank/DDBJ whole genome shotgun (WGS) entry which is preliminary data.</text>
</comment>
<dbReference type="RefSeq" id="WP_408177616.1">
    <property type="nucleotide sequence ID" value="NZ_JAQQEZ010000008.1"/>
</dbReference>
<feature type="signal peptide" evidence="3">
    <location>
        <begin position="1"/>
        <end position="42"/>
    </location>
</feature>
<name>A0ABW9APU7_9BURK</name>
<evidence type="ECO:0000256" key="3">
    <source>
        <dbReference type="SAM" id="SignalP"/>
    </source>
</evidence>
<dbReference type="SUPFAM" id="SSF50974">
    <property type="entry name" value="Nitrous oxide reductase, N-terminal domain"/>
    <property type="match status" value="1"/>
</dbReference>
<dbReference type="PANTHER" id="PTHR32305">
    <property type="match status" value="1"/>
</dbReference>
<dbReference type="InterPro" id="IPR050708">
    <property type="entry name" value="T6SS_VgrG/RHS"/>
</dbReference>
<feature type="domain" description="Teneurin-like YD-shell" evidence="5">
    <location>
        <begin position="276"/>
        <end position="448"/>
    </location>
</feature>
<dbReference type="InterPro" id="IPR006530">
    <property type="entry name" value="YD"/>
</dbReference>
<feature type="compositionally biased region" description="Polar residues" evidence="2">
    <location>
        <begin position="406"/>
        <end position="416"/>
    </location>
</feature>
<feature type="chain" id="PRO_5045931487" evidence="3">
    <location>
        <begin position="43"/>
        <end position="805"/>
    </location>
</feature>
<reference evidence="6 7" key="1">
    <citation type="journal article" date="2024" name="Chem. Sci.">
        <title>Discovery of megapolipeptins by genome mining of a Burkholderiales bacteria collection.</title>
        <authorList>
            <person name="Paulo B.S."/>
            <person name="Recchia M.J.J."/>
            <person name="Lee S."/>
            <person name="Fergusson C.H."/>
            <person name="Romanowski S.B."/>
            <person name="Hernandez A."/>
            <person name="Krull N."/>
            <person name="Liu D.Y."/>
            <person name="Cavanagh H."/>
            <person name="Bos A."/>
            <person name="Gray C.A."/>
            <person name="Murphy B.T."/>
            <person name="Linington R.G."/>
            <person name="Eustaquio A.S."/>
        </authorList>
    </citation>
    <scope>NUCLEOTIDE SEQUENCE [LARGE SCALE GENOMIC DNA]</scope>
    <source>
        <strain evidence="6 7">RL17-350-BIC-A</strain>
    </source>
</reference>
<dbReference type="Proteomes" id="UP001629230">
    <property type="component" value="Unassembled WGS sequence"/>
</dbReference>
<accession>A0ABW9APU7</accession>
<dbReference type="InterPro" id="IPR056823">
    <property type="entry name" value="TEN-like_YD-shell"/>
</dbReference>
<dbReference type="NCBIfam" id="TIGR01643">
    <property type="entry name" value="YD_repeat_2x"/>
    <property type="match status" value="2"/>
</dbReference>
<dbReference type="PANTHER" id="PTHR32305:SF15">
    <property type="entry name" value="PROTEIN RHSA-RELATED"/>
    <property type="match status" value="1"/>
</dbReference>
<feature type="region of interest" description="Disordered" evidence="2">
    <location>
        <begin position="389"/>
        <end position="416"/>
    </location>
</feature>
<dbReference type="InterPro" id="IPR045351">
    <property type="entry name" value="DUF6531"/>
</dbReference>
<dbReference type="Gene3D" id="2.180.10.10">
    <property type="entry name" value="RHS repeat-associated core"/>
    <property type="match status" value="1"/>
</dbReference>
<organism evidence="6 7">
    <name type="scientific">Paraburkholderia dipogonis</name>
    <dbReference type="NCBI Taxonomy" id="1211383"/>
    <lineage>
        <taxon>Bacteria</taxon>
        <taxon>Pseudomonadati</taxon>
        <taxon>Pseudomonadota</taxon>
        <taxon>Betaproteobacteria</taxon>
        <taxon>Burkholderiales</taxon>
        <taxon>Burkholderiaceae</taxon>
        <taxon>Paraburkholderia</taxon>
    </lineage>
</organism>
<keyword evidence="7" id="KW-1185">Reference proteome</keyword>
<keyword evidence="3" id="KW-0732">Signal</keyword>
<feature type="domain" description="DUF6531" evidence="4">
    <location>
        <begin position="116"/>
        <end position="194"/>
    </location>
</feature>
<dbReference type="Pfam" id="PF25023">
    <property type="entry name" value="TEN_YD-shell"/>
    <property type="match status" value="1"/>
</dbReference>
<feature type="compositionally biased region" description="Polar residues" evidence="2">
    <location>
        <begin position="389"/>
        <end position="398"/>
    </location>
</feature>
<protein>
    <submittedName>
        <fullName evidence="6">DUF6531 domain-containing protein</fullName>
    </submittedName>
</protein>